<dbReference type="Proteomes" id="UP001501470">
    <property type="component" value="Unassembled WGS sequence"/>
</dbReference>
<dbReference type="InterPro" id="IPR001533">
    <property type="entry name" value="Pterin_deHydtase"/>
</dbReference>
<accession>A0ABP4LEI4</accession>
<comment type="similarity">
    <text evidence="2">Belongs to the pterin-4-alpha-carbinolamine dehydratase family.</text>
</comment>
<dbReference type="PANTHER" id="PTHR12599">
    <property type="entry name" value="PTERIN-4-ALPHA-CARBINOLAMINE DEHYDRATASE"/>
    <property type="match status" value="1"/>
</dbReference>
<evidence type="ECO:0000256" key="4">
    <source>
        <dbReference type="ARBA" id="ARBA00021735"/>
    </source>
</evidence>
<keyword evidence="7" id="KW-1185">Reference proteome</keyword>
<proteinExistence type="inferred from homology"/>
<protein>
    <recommendedName>
        <fullName evidence="4">Putative pterin-4-alpha-carbinolamine dehydratase</fullName>
        <ecNumber evidence="3">4.2.1.96</ecNumber>
    </recommendedName>
</protein>
<dbReference type="EC" id="4.2.1.96" evidence="3"/>
<evidence type="ECO:0000313" key="7">
    <source>
        <dbReference type="Proteomes" id="UP001501470"/>
    </source>
</evidence>
<dbReference type="InterPro" id="IPR036428">
    <property type="entry name" value="PCD_sf"/>
</dbReference>
<organism evidence="6 7">
    <name type="scientific">Dactylosporangium maewongense</name>
    <dbReference type="NCBI Taxonomy" id="634393"/>
    <lineage>
        <taxon>Bacteria</taxon>
        <taxon>Bacillati</taxon>
        <taxon>Actinomycetota</taxon>
        <taxon>Actinomycetes</taxon>
        <taxon>Micromonosporales</taxon>
        <taxon>Micromonosporaceae</taxon>
        <taxon>Dactylosporangium</taxon>
    </lineage>
</organism>
<evidence type="ECO:0000256" key="3">
    <source>
        <dbReference type="ARBA" id="ARBA00013252"/>
    </source>
</evidence>
<evidence type="ECO:0000256" key="5">
    <source>
        <dbReference type="ARBA" id="ARBA00023239"/>
    </source>
</evidence>
<comment type="catalytic activity">
    <reaction evidence="1">
        <text>(4aS,6R)-4a-hydroxy-L-erythro-5,6,7,8-tetrahydrobiopterin = (6R)-L-erythro-6,7-dihydrobiopterin + H2O</text>
        <dbReference type="Rhea" id="RHEA:11920"/>
        <dbReference type="ChEBI" id="CHEBI:15377"/>
        <dbReference type="ChEBI" id="CHEBI:15642"/>
        <dbReference type="ChEBI" id="CHEBI:43120"/>
        <dbReference type="EC" id="4.2.1.96"/>
    </reaction>
</comment>
<gene>
    <name evidence="6" type="ORF">GCM10009827_042710</name>
</gene>
<name>A0ABP4LEI4_9ACTN</name>
<sequence length="106" mass="11416">MLSFYGRRSVSGMTALLDSDEVTTALAHLNGWAGDTSGIERSVKAGTFLDGIRLVAEVAHVAEQADHHPDIDIRWRTVTFRLVTHSEGGVTSRDIALAGQINDLIG</sequence>
<dbReference type="SUPFAM" id="SSF55248">
    <property type="entry name" value="PCD-like"/>
    <property type="match status" value="1"/>
</dbReference>
<dbReference type="Pfam" id="PF01329">
    <property type="entry name" value="Pterin_4a"/>
    <property type="match status" value="1"/>
</dbReference>
<dbReference type="PANTHER" id="PTHR12599:SF0">
    <property type="entry name" value="PTERIN-4-ALPHA-CARBINOLAMINE DEHYDRATASE"/>
    <property type="match status" value="1"/>
</dbReference>
<evidence type="ECO:0000256" key="2">
    <source>
        <dbReference type="ARBA" id="ARBA00006472"/>
    </source>
</evidence>
<evidence type="ECO:0000313" key="6">
    <source>
        <dbReference type="EMBL" id="GAA1522110.1"/>
    </source>
</evidence>
<reference evidence="7" key="1">
    <citation type="journal article" date="2019" name="Int. J. Syst. Evol. Microbiol.">
        <title>The Global Catalogue of Microorganisms (GCM) 10K type strain sequencing project: providing services to taxonomists for standard genome sequencing and annotation.</title>
        <authorList>
            <consortium name="The Broad Institute Genomics Platform"/>
            <consortium name="The Broad Institute Genome Sequencing Center for Infectious Disease"/>
            <person name="Wu L."/>
            <person name="Ma J."/>
        </authorList>
    </citation>
    <scope>NUCLEOTIDE SEQUENCE [LARGE SCALE GENOMIC DNA]</scope>
    <source>
        <strain evidence="7">JCM 15933</strain>
    </source>
</reference>
<dbReference type="EMBL" id="BAAAQD010000008">
    <property type="protein sequence ID" value="GAA1522110.1"/>
    <property type="molecule type" value="Genomic_DNA"/>
</dbReference>
<dbReference type="NCBIfam" id="NF002017">
    <property type="entry name" value="PRK00823.1-2"/>
    <property type="match status" value="1"/>
</dbReference>
<comment type="caution">
    <text evidence="6">The sequence shown here is derived from an EMBL/GenBank/DDBJ whole genome shotgun (WGS) entry which is preliminary data.</text>
</comment>
<dbReference type="Gene3D" id="3.30.1360.20">
    <property type="entry name" value="Transcriptional coactivator/pterin dehydratase"/>
    <property type="match status" value="1"/>
</dbReference>
<dbReference type="CDD" id="cd00488">
    <property type="entry name" value="PCD_DCoH"/>
    <property type="match status" value="1"/>
</dbReference>
<keyword evidence="5" id="KW-0456">Lyase</keyword>
<evidence type="ECO:0000256" key="1">
    <source>
        <dbReference type="ARBA" id="ARBA00001554"/>
    </source>
</evidence>